<comment type="caution">
    <text evidence="1">The sequence shown here is derived from an EMBL/GenBank/DDBJ whole genome shotgun (WGS) entry which is preliminary data.</text>
</comment>
<keyword evidence="2" id="KW-1185">Reference proteome</keyword>
<evidence type="ECO:0000313" key="2">
    <source>
        <dbReference type="Proteomes" id="UP000234323"/>
    </source>
</evidence>
<organism evidence="1 2">
    <name type="scientific">Rhizophagus irregularis</name>
    <dbReference type="NCBI Taxonomy" id="588596"/>
    <lineage>
        <taxon>Eukaryota</taxon>
        <taxon>Fungi</taxon>
        <taxon>Fungi incertae sedis</taxon>
        <taxon>Mucoromycota</taxon>
        <taxon>Glomeromycotina</taxon>
        <taxon>Glomeromycetes</taxon>
        <taxon>Glomerales</taxon>
        <taxon>Glomeraceae</taxon>
        <taxon>Rhizophagus</taxon>
    </lineage>
</organism>
<evidence type="ECO:0008006" key="3">
    <source>
        <dbReference type="Google" id="ProtNLM"/>
    </source>
</evidence>
<dbReference type="EMBL" id="LLXI01002487">
    <property type="protein sequence ID" value="PKY57267.1"/>
    <property type="molecule type" value="Genomic_DNA"/>
</dbReference>
<name>A0A2I1HEG5_9GLOM</name>
<gene>
    <name evidence="1" type="ORF">RhiirA4_478213</name>
</gene>
<accession>A0A2I1HEG5</accession>
<dbReference type="Proteomes" id="UP000234323">
    <property type="component" value="Unassembled WGS sequence"/>
</dbReference>
<reference evidence="1 2" key="1">
    <citation type="submission" date="2015-10" db="EMBL/GenBank/DDBJ databases">
        <title>Genome analyses suggest a sexual origin of heterokaryosis in a supposedly ancient asexual fungus.</title>
        <authorList>
            <person name="Ropars J."/>
            <person name="Sedzielewska K."/>
            <person name="Noel J."/>
            <person name="Charron P."/>
            <person name="Farinelli L."/>
            <person name="Marton T."/>
            <person name="Kruger M."/>
            <person name="Pelin A."/>
            <person name="Brachmann A."/>
            <person name="Corradi N."/>
        </authorList>
    </citation>
    <scope>NUCLEOTIDE SEQUENCE [LARGE SCALE GENOMIC DNA]</scope>
    <source>
        <strain evidence="1 2">A4</strain>
    </source>
</reference>
<dbReference type="OrthoDB" id="10610337at2759"/>
<protein>
    <recommendedName>
        <fullName evidence="3">RNase H type-1 domain-containing protein</fullName>
    </recommendedName>
</protein>
<proteinExistence type="predicted"/>
<evidence type="ECO:0000313" key="1">
    <source>
        <dbReference type="EMBL" id="PKY57267.1"/>
    </source>
</evidence>
<dbReference type="AlphaFoldDB" id="A0A2I1HEG5"/>
<sequence>MANVERLIIKLKAEGSENIAGIAGLNIYNEDYDLMDELYISVENWITLTKAENPCILLALVIGFNCDNISVFTDNKNVYNRYNELREKYIYTNA</sequence>